<evidence type="ECO:0000256" key="1">
    <source>
        <dbReference type="SAM" id="SignalP"/>
    </source>
</evidence>
<dbReference type="EMBL" id="BMZH01000002">
    <property type="protein sequence ID" value="GHA86555.1"/>
    <property type="molecule type" value="Genomic_DNA"/>
</dbReference>
<dbReference type="Pfam" id="PF02635">
    <property type="entry name" value="DsrE"/>
    <property type="match status" value="1"/>
</dbReference>
<dbReference type="Proteomes" id="UP000634004">
    <property type="component" value="Unassembled WGS sequence"/>
</dbReference>
<proteinExistence type="predicted"/>
<accession>A0A8J3CPB8</accession>
<dbReference type="RefSeq" id="WP_189495494.1">
    <property type="nucleotide sequence ID" value="NZ_BMZH01000002.1"/>
</dbReference>
<evidence type="ECO:0008006" key="4">
    <source>
        <dbReference type="Google" id="ProtNLM"/>
    </source>
</evidence>
<feature type="chain" id="PRO_5035191383" description="DsrE family protein" evidence="1">
    <location>
        <begin position="18"/>
        <end position="179"/>
    </location>
</feature>
<evidence type="ECO:0000313" key="2">
    <source>
        <dbReference type="EMBL" id="GHA86555.1"/>
    </source>
</evidence>
<feature type="signal peptide" evidence="1">
    <location>
        <begin position="1"/>
        <end position="17"/>
    </location>
</feature>
<protein>
    <recommendedName>
        <fullName evidence="4">DsrE family protein</fullName>
    </recommendedName>
</protein>
<dbReference type="AlphaFoldDB" id="A0A8J3CPB8"/>
<comment type="caution">
    <text evidence="2">The sequence shown here is derived from an EMBL/GenBank/DDBJ whole genome shotgun (WGS) entry which is preliminary data.</text>
</comment>
<reference evidence="2" key="2">
    <citation type="submission" date="2020-09" db="EMBL/GenBank/DDBJ databases">
        <authorList>
            <person name="Sun Q."/>
            <person name="Kim S."/>
        </authorList>
    </citation>
    <scope>NUCLEOTIDE SEQUENCE</scope>
    <source>
        <strain evidence="2">KCTC 32513</strain>
    </source>
</reference>
<dbReference type="PANTHER" id="PTHR37691">
    <property type="entry name" value="BLR3518 PROTEIN"/>
    <property type="match status" value="1"/>
</dbReference>
<keyword evidence="1" id="KW-0732">Signal</keyword>
<dbReference type="PANTHER" id="PTHR37691:SF1">
    <property type="entry name" value="BLR3518 PROTEIN"/>
    <property type="match status" value="1"/>
</dbReference>
<dbReference type="SUPFAM" id="SSF75169">
    <property type="entry name" value="DsrEFH-like"/>
    <property type="match status" value="1"/>
</dbReference>
<evidence type="ECO:0000313" key="3">
    <source>
        <dbReference type="Proteomes" id="UP000634004"/>
    </source>
</evidence>
<name>A0A8J3CPB8_9PROT</name>
<dbReference type="InterPro" id="IPR003787">
    <property type="entry name" value="Sulphur_relay_DsrE/F-like"/>
</dbReference>
<dbReference type="InterPro" id="IPR027396">
    <property type="entry name" value="DsrEFH-like"/>
</dbReference>
<keyword evidence="3" id="KW-1185">Reference proteome</keyword>
<organism evidence="2 3">
    <name type="scientific">Algimonas arctica</name>
    <dbReference type="NCBI Taxonomy" id="1479486"/>
    <lineage>
        <taxon>Bacteria</taxon>
        <taxon>Pseudomonadati</taxon>
        <taxon>Pseudomonadota</taxon>
        <taxon>Alphaproteobacteria</taxon>
        <taxon>Maricaulales</taxon>
        <taxon>Robiginitomaculaceae</taxon>
        <taxon>Algimonas</taxon>
    </lineage>
</organism>
<dbReference type="Gene3D" id="3.40.1260.10">
    <property type="entry name" value="DsrEFH-like"/>
    <property type="match status" value="1"/>
</dbReference>
<sequence>MRFFLATILTVSLPAFALAGPADFKTGPIIDGFGPVATVAEAQTLPETAHFKVAFDTAKGSDGDALNRTLESAARFINMHGAAGVKSGNIDVAVVIHGGAAFDLLSTEAHKARRDGADNPNIVLIDALTDAGVHIMLCGQTAAYRDITKAELLPHVEMALSAMTAHAQLQQSGYTLNPF</sequence>
<reference evidence="2" key="1">
    <citation type="journal article" date="2014" name="Int. J. Syst. Evol. Microbiol.">
        <title>Complete genome sequence of Corynebacterium casei LMG S-19264T (=DSM 44701T), isolated from a smear-ripened cheese.</title>
        <authorList>
            <consortium name="US DOE Joint Genome Institute (JGI-PGF)"/>
            <person name="Walter F."/>
            <person name="Albersmeier A."/>
            <person name="Kalinowski J."/>
            <person name="Ruckert C."/>
        </authorList>
    </citation>
    <scope>NUCLEOTIDE SEQUENCE</scope>
    <source>
        <strain evidence="2">KCTC 32513</strain>
    </source>
</reference>
<gene>
    <name evidence="2" type="ORF">GCM10009069_07200</name>
</gene>